<dbReference type="PANTHER" id="PTHR16557">
    <property type="entry name" value="ALKYLATED DNA REPAIR PROTEIN ALKB-RELATED"/>
    <property type="match status" value="1"/>
</dbReference>
<dbReference type="InterPro" id="IPR027450">
    <property type="entry name" value="AlkB-like"/>
</dbReference>
<evidence type="ECO:0000313" key="9">
    <source>
        <dbReference type="Proteomes" id="UP000580797"/>
    </source>
</evidence>
<feature type="region of interest" description="Disordered" evidence="6">
    <location>
        <begin position="25"/>
        <end position="62"/>
    </location>
</feature>
<feature type="binding site" evidence="5">
    <location>
        <position position="250"/>
    </location>
    <ligand>
        <name>Fe cation</name>
        <dbReference type="ChEBI" id="CHEBI:24875"/>
        <note>catalytic</note>
    </ligand>
</feature>
<dbReference type="Pfam" id="PF13532">
    <property type="entry name" value="2OG-FeII_Oxy_2"/>
    <property type="match status" value="1"/>
</dbReference>
<dbReference type="GO" id="GO:0005737">
    <property type="term" value="C:cytoplasm"/>
    <property type="evidence" value="ECO:0007669"/>
    <property type="project" value="TreeGrafter"/>
</dbReference>
<feature type="binding site" evidence="5">
    <location>
        <position position="194"/>
    </location>
    <ligand>
        <name>Fe cation</name>
        <dbReference type="ChEBI" id="CHEBI:24875"/>
        <note>catalytic</note>
    </ligand>
</feature>
<evidence type="ECO:0000256" key="2">
    <source>
        <dbReference type="ARBA" id="ARBA00022964"/>
    </source>
</evidence>
<keyword evidence="1 5" id="KW-0479">Metal-binding</keyword>
<dbReference type="GO" id="GO:0035515">
    <property type="term" value="F:oxidative RNA demethylase activity"/>
    <property type="evidence" value="ECO:0007669"/>
    <property type="project" value="TreeGrafter"/>
</dbReference>
<feature type="compositionally biased region" description="Polar residues" evidence="6">
    <location>
        <begin position="50"/>
        <end position="62"/>
    </location>
</feature>
<dbReference type="RefSeq" id="WP_183665432.1">
    <property type="nucleotide sequence ID" value="NZ_BAAARH010000002.1"/>
</dbReference>
<evidence type="ECO:0000256" key="4">
    <source>
        <dbReference type="ARBA" id="ARBA00023004"/>
    </source>
</evidence>
<organism evidence="8 9">
    <name type="scientific">Neomicrococcus aestuarii</name>
    <dbReference type="NCBI Taxonomy" id="556325"/>
    <lineage>
        <taxon>Bacteria</taxon>
        <taxon>Bacillati</taxon>
        <taxon>Actinomycetota</taxon>
        <taxon>Actinomycetes</taxon>
        <taxon>Micrococcales</taxon>
        <taxon>Micrococcaceae</taxon>
        <taxon>Neomicrococcus</taxon>
    </lineage>
</organism>
<dbReference type="GO" id="GO:0035516">
    <property type="term" value="F:broad specificity oxidative DNA demethylase activity"/>
    <property type="evidence" value="ECO:0007669"/>
    <property type="project" value="UniProtKB-EC"/>
</dbReference>
<evidence type="ECO:0000313" key="8">
    <source>
        <dbReference type="EMBL" id="MBB5513199.1"/>
    </source>
</evidence>
<dbReference type="InterPro" id="IPR004574">
    <property type="entry name" value="Alkb"/>
</dbReference>
<keyword evidence="8" id="KW-0489">Methyltransferase</keyword>
<feature type="compositionally biased region" description="Low complexity" evidence="6">
    <location>
        <begin position="25"/>
        <end position="35"/>
    </location>
</feature>
<dbReference type="GO" id="GO:0032259">
    <property type="term" value="P:methylation"/>
    <property type="evidence" value="ECO:0007669"/>
    <property type="project" value="UniProtKB-KW"/>
</dbReference>
<dbReference type="GO" id="GO:0008168">
    <property type="term" value="F:methyltransferase activity"/>
    <property type="evidence" value="ECO:0007669"/>
    <property type="project" value="UniProtKB-KW"/>
</dbReference>
<dbReference type="GO" id="GO:0035513">
    <property type="term" value="P:oxidative RNA demethylation"/>
    <property type="evidence" value="ECO:0007669"/>
    <property type="project" value="TreeGrafter"/>
</dbReference>
<gene>
    <name evidence="8" type="ORF">HD598_001886</name>
</gene>
<dbReference type="SUPFAM" id="SSF51197">
    <property type="entry name" value="Clavaminate synthase-like"/>
    <property type="match status" value="1"/>
</dbReference>
<dbReference type="EC" id="1.14.11.33" evidence="8"/>
<keyword evidence="2" id="KW-0223">Dioxygenase</keyword>
<evidence type="ECO:0000256" key="6">
    <source>
        <dbReference type="SAM" id="MobiDB-lite"/>
    </source>
</evidence>
<dbReference type="InterPro" id="IPR037151">
    <property type="entry name" value="AlkB-like_sf"/>
</dbReference>
<accession>A0A7W8X1V3</accession>
<keyword evidence="3 8" id="KW-0560">Oxidoreductase</keyword>
<evidence type="ECO:0000259" key="7">
    <source>
        <dbReference type="PROSITE" id="PS51471"/>
    </source>
</evidence>
<comment type="cofactor">
    <cofactor evidence="5">
        <name>Fe(2+)</name>
        <dbReference type="ChEBI" id="CHEBI:29033"/>
    </cofactor>
    <text evidence="5">Binds 1 Fe(2+) ion per subunit.</text>
</comment>
<evidence type="ECO:0000256" key="5">
    <source>
        <dbReference type="PIRSR" id="PIRSR604574-2"/>
    </source>
</evidence>
<dbReference type="GO" id="GO:0008198">
    <property type="term" value="F:ferrous iron binding"/>
    <property type="evidence" value="ECO:0007669"/>
    <property type="project" value="TreeGrafter"/>
</dbReference>
<comment type="caution">
    <text evidence="8">The sequence shown here is derived from an EMBL/GenBank/DDBJ whole genome shotgun (WGS) entry which is preliminary data.</text>
</comment>
<dbReference type="AlphaFoldDB" id="A0A7W8X1V3"/>
<feature type="binding site" evidence="5">
    <location>
        <position position="196"/>
    </location>
    <ligand>
        <name>Fe cation</name>
        <dbReference type="ChEBI" id="CHEBI:24875"/>
        <note>catalytic</note>
    </ligand>
</feature>
<dbReference type="PANTHER" id="PTHR16557:SF2">
    <property type="entry name" value="NUCLEIC ACID DIOXYGENASE ALKBH1"/>
    <property type="match status" value="1"/>
</dbReference>
<feature type="domain" description="Fe2OG dioxygenase" evidence="7">
    <location>
        <begin position="176"/>
        <end position="279"/>
    </location>
</feature>
<name>A0A7W8X1V3_9MICC</name>
<evidence type="ECO:0000256" key="3">
    <source>
        <dbReference type="ARBA" id="ARBA00023002"/>
    </source>
</evidence>
<dbReference type="PROSITE" id="PS51471">
    <property type="entry name" value="FE2OG_OXY"/>
    <property type="match status" value="1"/>
</dbReference>
<reference evidence="8 9" key="1">
    <citation type="submission" date="2020-08" db="EMBL/GenBank/DDBJ databases">
        <title>Sequencing the genomes of 1000 actinobacteria strains.</title>
        <authorList>
            <person name="Klenk H.-P."/>
        </authorList>
    </citation>
    <scope>NUCLEOTIDE SEQUENCE [LARGE SCALE GENOMIC DNA]</scope>
    <source>
        <strain evidence="8 9">DSM 105783</strain>
    </source>
</reference>
<protein>
    <submittedName>
        <fullName evidence="8">Alkylated DNA repair protein (DNA oxidative demethylase)</fullName>
        <ecNumber evidence="8">1.14.11.33</ecNumber>
    </submittedName>
</protein>
<dbReference type="Proteomes" id="UP000580797">
    <property type="component" value="Unassembled WGS sequence"/>
</dbReference>
<dbReference type="InterPro" id="IPR005123">
    <property type="entry name" value="Oxoglu/Fe-dep_dioxygenase_dom"/>
</dbReference>
<dbReference type="Gene3D" id="2.60.120.590">
    <property type="entry name" value="Alpha-ketoglutarate-dependent dioxygenase AlkB-like"/>
    <property type="match status" value="1"/>
</dbReference>
<dbReference type="EMBL" id="JACHDR010000001">
    <property type="protein sequence ID" value="MBB5513199.1"/>
    <property type="molecule type" value="Genomic_DNA"/>
</dbReference>
<sequence length="288" mass="31673">MEQHDEEFITPELFELPDDVYPAGAAKGSAGSAGSLVDGGDPLQVGDAQGGNTQSGETSEPQRQVIATGAVLLRNWLTPEQQRYLVNKFRQWAAGPVPPRRPLIYGKPMSVQSVSLGWHWQNYAYSRIASDVNGAPVLPMPEWLIEVGTKAAADAFAEYPASASARWYTREDNRFVADSALLNYYSPTAKMGMHQDKEESTNDPVVSFSLGDSCTFRFGNTESRNRPYQDVQLNSGDLFVFGGPSRYAYHGVVKIIPNTSPKHCDLAVGRINITLRNIGATHDPHQDR</sequence>
<evidence type="ECO:0000256" key="1">
    <source>
        <dbReference type="ARBA" id="ARBA00022723"/>
    </source>
</evidence>
<proteinExistence type="predicted"/>
<keyword evidence="4 5" id="KW-0408">Iron</keyword>
<keyword evidence="8" id="KW-0808">Transferase</keyword>